<evidence type="ECO:0000256" key="1">
    <source>
        <dbReference type="ARBA" id="ARBA00007261"/>
    </source>
</evidence>
<comment type="caution">
    <text evidence="4">The sequence shown here is derived from an EMBL/GenBank/DDBJ whole genome shotgun (WGS) entry which is preliminary data.</text>
</comment>
<dbReference type="InterPro" id="IPR011765">
    <property type="entry name" value="Pept_M16_N"/>
</dbReference>
<dbReference type="GO" id="GO:0046872">
    <property type="term" value="F:metal ion binding"/>
    <property type="evidence" value="ECO:0007669"/>
    <property type="project" value="InterPro"/>
</dbReference>
<evidence type="ECO:0000259" key="3">
    <source>
        <dbReference type="Pfam" id="PF05193"/>
    </source>
</evidence>
<reference evidence="4 5" key="1">
    <citation type="submission" date="2018-08" db="EMBL/GenBank/DDBJ databases">
        <title>A genome reference for cultivated species of the human gut microbiota.</title>
        <authorList>
            <person name="Zou Y."/>
            <person name="Xue W."/>
            <person name="Luo G."/>
        </authorList>
    </citation>
    <scope>NUCLEOTIDE SEQUENCE [LARGE SCALE GENOMIC DNA]</scope>
    <source>
        <strain evidence="4 5">AF42-9</strain>
    </source>
</reference>
<dbReference type="Pfam" id="PF00675">
    <property type="entry name" value="Peptidase_M16"/>
    <property type="match status" value="1"/>
</dbReference>
<organism evidence="4 5">
    <name type="scientific">Leyella stercorea</name>
    <dbReference type="NCBI Taxonomy" id="363265"/>
    <lineage>
        <taxon>Bacteria</taxon>
        <taxon>Pseudomonadati</taxon>
        <taxon>Bacteroidota</taxon>
        <taxon>Bacteroidia</taxon>
        <taxon>Bacteroidales</taxon>
        <taxon>Prevotellaceae</taxon>
        <taxon>Leyella</taxon>
    </lineage>
</organism>
<sequence>MNYNTHTLANGLRIIHLPSAQPVVYCGYAVGAGTRDEELGREEGMAHFCEHITFKGTERRSSMKILGHLESVGGDLNAFTNKEETVYHAAVLKDNIGRAVDLLTDIVFHSTYPQAEIDKEVEVIVDEIESYNDSPAELVYDLFENAVFSGHPLGHNILGTAEKLRRYTTADALRFTRRYYRPDNSVFFAYGDVDFARLVRLLERANTVAADEVCCDCKQSAATLPPYVAQHIEHHMDTHLAHVMVGTRAYDVHDERRIALYLLNNILGGPGMTARLNVSLRERNALVYTVESMAQSYSDTGLWAVYFGCDPKNVNRCLRLIRRELDKVMQRPLSDAQLRAAKRQIRGQIGIACDSRESFALDFAKSYLHYGWKKDVTALCERIDALTAADLQRVAQDLFAEERLTSLVVK</sequence>
<evidence type="ECO:0000313" key="5">
    <source>
        <dbReference type="Proteomes" id="UP000286598"/>
    </source>
</evidence>
<protein>
    <submittedName>
        <fullName evidence="4">Insulinase family protein</fullName>
    </submittedName>
</protein>
<name>A0A415GMJ4_9BACT</name>
<dbReference type="EMBL" id="QRNO01000028">
    <property type="protein sequence ID" value="RHK50716.1"/>
    <property type="molecule type" value="Genomic_DNA"/>
</dbReference>
<gene>
    <name evidence="4" type="ORF">DW060_06745</name>
</gene>
<dbReference type="AlphaFoldDB" id="A0A415GMJ4"/>
<dbReference type="InterPro" id="IPR011249">
    <property type="entry name" value="Metalloenz_LuxS/M16"/>
</dbReference>
<accession>A0A415GMJ4</accession>
<evidence type="ECO:0000313" key="4">
    <source>
        <dbReference type="EMBL" id="RHK50716.1"/>
    </source>
</evidence>
<dbReference type="PANTHER" id="PTHR11851:SF49">
    <property type="entry name" value="MITOCHONDRIAL-PROCESSING PEPTIDASE SUBUNIT ALPHA"/>
    <property type="match status" value="1"/>
</dbReference>
<dbReference type="PANTHER" id="PTHR11851">
    <property type="entry name" value="METALLOPROTEASE"/>
    <property type="match status" value="1"/>
</dbReference>
<proteinExistence type="inferred from homology"/>
<dbReference type="Proteomes" id="UP000286598">
    <property type="component" value="Unassembled WGS sequence"/>
</dbReference>
<feature type="domain" description="Peptidase M16 N-terminal" evidence="2">
    <location>
        <begin position="21"/>
        <end position="160"/>
    </location>
</feature>
<evidence type="ECO:0000259" key="2">
    <source>
        <dbReference type="Pfam" id="PF00675"/>
    </source>
</evidence>
<dbReference type="OrthoDB" id="9811314at2"/>
<dbReference type="Pfam" id="PF05193">
    <property type="entry name" value="Peptidase_M16_C"/>
    <property type="match status" value="1"/>
</dbReference>
<keyword evidence="5" id="KW-1185">Reference proteome</keyword>
<dbReference type="Gene3D" id="3.30.830.10">
    <property type="entry name" value="Metalloenzyme, LuxS/M16 peptidase-like"/>
    <property type="match status" value="2"/>
</dbReference>
<dbReference type="InterPro" id="IPR050361">
    <property type="entry name" value="MPP/UQCRC_Complex"/>
</dbReference>
<feature type="domain" description="Peptidase M16 C-terminal" evidence="3">
    <location>
        <begin position="168"/>
        <end position="344"/>
    </location>
</feature>
<comment type="similarity">
    <text evidence="1">Belongs to the peptidase M16 family.</text>
</comment>
<dbReference type="SUPFAM" id="SSF63411">
    <property type="entry name" value="LuxS/MPP-like metallohydrolase"/>
    <property type="match status" value="2"/>
</dbReference>
<dbReference type="InterPro" id="IPR007863">
    <property type="entry name" value="Peptidase_M16_C"/>
</dbReference>